<keyword evidence="2" id="KW-0677">Repeat</keyword>
<feature type="compositionally biased region" description="Polar residues" evidence="6">
    <location>
        <begin position="410"/>
        <end position="419"/>
    </location>
</feature>
<gene>
    <name evidence="8" type="ORF">CRM22_008656</name>
</gene>
<feature type="zinc finger region" description="C3H1-type" evidence="5">
    <location>
        <begin position="326"/>
        <end position="354"/>
    </location>
</feature>
<evidence type="ECO:0000259" key="7">
    <source>
        <dbReference type="PROSITE" id="PS50103"/>
    </source>
</evidence>
<evidence type="ECO:0000256" key="2">
    <source>
        <dbReference type="ARBA" id="ARBA00022737"/>
    </source>
</evidence>
<dbReference type="AlphaFoldDB" id="A0A4S2LA89"/>
<keyword evidence="1 5" id="KW-0479">Metal-binding</keyword>
<dbReference type="InterPro" id="IPR000571">
    <property type="entry name" value="Znf_CCCH"/>
</dbReference>
<dbReference type="InterPro" id="IPR045877">
    <property type="entry name" value="ZFP36-like"/>
</dbReference>
<dbReference type="Proteomes" id="UP000308267">
    <property type="component" value="Unassembled WGS sequence"/>
</dbReference>
<evidence type="ECO:0000313" key="9">
    <source>
        <dbReference type="Proteomes" id="UP000308267"/>
    </source>
</evidence>
<name>A0A4S2LA89_OPIFE</name>
<sequence length="419" mass="45344">MSLHFLVNGRLPDAVQTGLTSSVSPDGIACLSAELNSLQIQDSGILSGPSSGFSITNNSPTGHSSDPRSDVLPPVAVSDGSCDKLNQLPWWPANKHINPPPNKLIVGVPPINASYSLQPVPPVIRPMLPSADFTIPFSIPSPSREEVVGWSPVNHFFQYVPQSPYTWLDGAVRFPCVATSNMTVPPALPLVPQPMYFVPLMNQVPLNQPIVPITPPPPLVQSWISGFPNNLTPPEEHSMTIPARPPRTSLHLGTPELATPTSFANISSTGRRLATNGEPNYAQTGRRSCVDQVHSRSEVNKGKMNTGPLNSKSSGKKKLGFHNNILYKTELCHDFLVSQACPRGLACQYAHGEMELRDPRNHPLYKTTVCQDFRLTGTCVRGAKCLHLHPPETITKKPQRPNSPCLARSTPKSGTAASA</sequence>
<feature type="region of interest" description="Disordered" evidence="6">
    <location>
        <begin position="51"/>
        <end position="70"/>
    </location>
</feature>
<organism evidence="8 9">
    <name type="scientific">Opisthorchis felineus</name>
    <dbReference type="NCBI Taxonomy" id="147828"/>
    <lineage>
        <taxon>Eukaryota</taxon>
        <taxon>Metazoa</taxon>
        <taxon>Spiralia</taxon>
        <taxon>Lophotrochozoa</taxon>
        <taxon>Platyhelminthes</taxon>
        <taxon>Trematoda</taxon>
        <taxon>Digenea</taxon>
        <taxon>Opisthorchiida</taxon>
        <taxon>Opisthorchiata</taxon>
        <taxon>Opisthorchiidae</taxon>
        <taxon>Opisthorchis</taxon>
    </lineage>
</organism>
<feature type="region of interest" description="Disordered" evidence="6">
    <location>
        <begin position="391"/>
        <end position="419"/>
    </location>
</feature>
<feature type="compositionally biased region" description="Polar residues" evidence="6">
    <location>
        <begin position="51"/>
        <end position="64"/>
    </location>
</feature>
<feature type="zinc finger region" description="C3H1-type" evidence="5">
    <location>
        <begin position="364"/>
        <end position="392"/>
    </location>
</feature>
<dbReference type="InterPro" id="IPR036855">
    <property type="entry name" value="Znf_CCCH_sf"/>
</dbReference>
<evidence type="ECO:0000256" key="3">
    <source>
        <dbReference type="ARBA" id="ARBA00022771"/>
    </source>
</evidence>
<evidence type="ECO:0000256" key="6">
    <source>
        <dbReference type="SAM" id="MobiDB-lite"/>
    </source>
</evidence>
<evidence type="ECO:0000256" key="5">
    <source>
        <dbReference type="PROSITE-ProRule" id="PRU00723"/>
    </source>
</evidence>
<dbReference type="GO" id="GO:0003729">
    <property type="term" value="F:mRNA binding"/>
    <property type="evidence" value="ECO:0007669"/>
    <property type="project" value="InterPro"/>
</dbReference>
<protein>
    <recommendedName>
        <fullName evidence="7">C3H1-type domain-containing protein</fullName>
    </recommendedName>
</protein>
<proteinExistence type="predicted"/>
<dbReference type="GO" id="GO:0008270">
    <property type="term" value="F:zinc ion binding"/>
    <property type="evidence" value="ECO:0007669"/>
    <property type="project" value="UniProtKB-KW"/>
</dbReference>
<dbReference type="Gene3D" id="4.10.1000.10">
    <property type="entry name" value="Zinc finger, CCCH-type"/>
    <property type="match status" value="2"/>
</dbReference>
<dbReference type="PANTHER" id="PTHR12547:SF18">
    <property type="entry name" value="PROTEIN TIS11"/>
    <property type="match status" value="1"/>
</dbReference>
<keyword evidence="4 5" id="KW-0862">Zinc</keyword>
<dbReference type="EMBL" id="SJOL01008491">
    <property type="protein sequence ID" value="TGZ60252.1"/>
    <property type="molecule type" value="Genomic_DNA"/>
</dbReference>
<keyword evidence="3 5" id="KW-0863">Zinc-finger</keyword>
<dbReference type="Pfam" id="PF00642">
    <property type="entry name" value="zf-CCCH"/>
    <property type="match status" value="2"/>
</dbReference>
<feature type="domain" description="C3H1-type" evidence="7">
    <location>
        <begin position="326"/>
        <end position="354"/>
    </location>
</feature>
<feature type="region of interest" description="Disordered" evidence="6">
    <location>
        <begin position="271"/>
        <end position="295"/>
    </location>
</feature>
<comment type="caution">
    <text evidence="8">The sequence shown here is derived from an EMBL/GenBank/DDBJ whole genome shotgun (WGS) entry which is preliminary data.</text>
</comment>
<evidence type="ECO:0000256" key="1">
    <source>
        <dbReference type="ARBA" id="ARBA00022723"/>
    </source>
</evidence>
<dbReference type="OrthoDB" id="6242432at2759"/>
<feature type="domain" description="C3H1-type" evidence="7">
    <location>
        <begin position="364"/>
        <end position="392"/>
    </location>
</feature>
<evidence type="ECO:0000256" key="4">
    <source>
        <dbReference type="ARBA" id="ARBA00022833"/>
    </source>
</evidence>
<dbReference type="STRING" id="147828.A0A4S2LA89"/>
<dbReference type="PROSITE" id="PS50103">
    <property type="entry name" value="ZF_C3H1"/>
    <property type="match status" value="2"/>
</dbReference>
<keyword evidence="9" id="KW-1185">Reference proteome</keyword>
<dbReference type="SMART" id="SM00356">
    <property type="entry name" value="ZnF_C3H1"/>
    <property type="match status" value="2"/>
</dbReference>
<accession>A0A4S2LA89</accession>
<reference evidence="8 9" key="1">
    <citation type="journal article" date="2019" name="BMC Genomics">
        <title>New insights from Opisthorchis felineus genome: update on genomics of the epidemiologically important liver flukes.</title>
        <authorList>
            <person name="Ershov N.I."/>
            <person name="Mordvinov V.A."/>
            <person name="Prokhortchouk E.B."/>
            <person name="Pakharukova M.Y."/>
            <person name="Gunbin K.V."/>
            <person name="Ustyantsev K."/>
            <person name="Genaev M.A."/>
            <person name="Blinov A.G."/>
            <person name="Mazur A."/>
            <person name="Boulygina E."/>
            <person name="Tsygankova S."/>
            <person name="Khrameeva E."/>
            <person name="Chekanov N."/>
            <person name="Fan G."/>
            <person name="Xiao A."/>
            <person name="Zhang H."/>
            <person name="Xu X."/>
            <person name="Yang H."/>
            <person name="Solovyev V."/>
            <person name="Lee S.M."/>
            <person name="Liu X."/>
            <person name="Afonnikov D.A."/>
            <person name="Skryabin K.G."/>
        </authorList>
    </citation>
    <scope>NUCLEOTIDE SEQUENCE [LARGE SCALE GENOMIC DNA]</scope>
    <source>
        <strain evidence="8">AK-0245</strain>
        <tissue evidence="8">Whole organism</tissue>
    </source>
</reference>
<dbReference type="PANTHER" id="PTHR12547">
    <property type="entry name" value="CCCH ZINC FINGER/TIS11-RELATED"/>
    <property type="match status" value="1"/>
</dbReference>
<feature type="compositionally biased region" description="Polar residues" evidence="6">
    <location>
        <begin position="277"/>
        <end position="286"/>
    </location>
</feature>
<evidence type="ECO:0000313" key="8">
    <source>
        <dbReference type="EMBL" id="TGZ60252.1"/>
    </source>
</evidence>
<dbReference type="SUPFAM" id="SSF90229">
    <property type="entry name" value="CCCH zinc finger"/>
    <property type="match status" value="2"/>
</dbReference>